<organism evidence="1">
    <name type="scientific">marine metagenome</name>
    <dbReference type="NCBI Taxonomy" id="408172"/>
    <lineage>
        <taxon>unclassified sequences</taxon>
        <taxon>metagenomes</taxon>
        <taxon>ecological metagenomes</taxon>
    </lineage>
</organism>
<feature type="non-terminal residue" evidence="1">
    <location>
        <position position="1"/>
    </location>
</feature>
<reference evidence="1" key="1">
    <citation type="submission" date="2018-05" db="EMBL/GenBank/DDBJ databases">
        <authorList>
            <person name="Lanie J.A."/>
            <person name="Ng W.-L."/>
            <person name="Kazmierczak K.M."/>
            <person name="Andrzejewski T.M."/>
            <person name="Davidsen T.M."/>
            <person name="Wayne K.J."/>
            <person name="Tettelin H."/>
            <person name="Glass J.I."/>
            <person name="Rusch D."/>
            <person name="Podicherti R."/>
            <person name="Tsui H.-C.T."/>
            <person name="Winkler M.E."/>
        </authorList>
    </citation>
    <scope>NUCLEOTIDE SEQUENCE</scope>
</reference>
<protein>
    <submittedName>
        <fullName evidence="1">Uncharacterized protein</fullName>
    </submittedName>
</protein>
<accession>A0A382V4Y7</accession>
<evidence type="ECO:0000313" key="1">
    <source>
        <dbReference type="EMBL" id="SVD41544.1"/>
    </source>
</evidence>
<dbReference type="AlphaFoldDB" id="A0A382V4Y7"/>
<gene>
    <name evidence="1" type="ORF">METZ01_LOCUS394398</name>
</gene>
<name>A0A382V4Y7_9ZZZZ</name>
<proteinExistence type="predicted"/>
<sequence>LMIYDGRDKNKMMKDDKPTLCGYHYYMPPETAIMGLENLRKLKGTKHEPIATNKNYDDVSHI</sequence>
<dbReference type="EMBL" id="UINC01149215">
    <property type="protein sequence ID" value="SVD41544.1"/>
    <property type="molecule type" value="Genomic_DNA"/>
</dbReference>